<gene>
    <name evidence="1" type="ORF">dnl_63180</name>
</gene>
<protein>
    <submittedName>
        <fullName evidence="1">Uncharacterized protein</fullName>
    </submittedName>
</protein>
<dbReference type="EMBL" id="CP061799">
    <property type="protein sequence ID" value="QTA83894.1"/>
    <property type="molecule type" value="Genomic_DNA"/>
</dbReference>
<dbReference type="KEGG" id="dli:dnl_63180"/>
<dbReference type="Proteomes" id="UP000663720">
    <property type="component" value="Chromosome"/>
</dbReference>
<dbReference type="AlphaFoldDB" id="A0A975GJS0"/>
<sequence>MNSQEFYEELKETNKPIPVSGINPGIIDKLIREKLVKIVLHPSPFKKHKGSLIEHIEAA</sequence>
<evidence type="ECO:0000313" key="2">
    <source>
        <dbReference type="Proteomes" id="UP000663720"/>
    </source>
</evidence>
<proteinExistence type="predicted"/>
<evidence type="ECO:0000313" key="1">
    <source>
        <dbReference type="EMBL" id="QTA83894.1"/>
    </source>
</evidence>
<organism evidence="1 2">
    <name type="scientific">Desulfonema limicola</name>
    <dbReference type="NCBI Taxonomy" id="45656"/>
    <lineage>
        <taxon>Bacteria</taxon>
        <taxon>Pseudomonadati</taxon>
        <taxon>Thermodesulfobacteriota</taxon>
        <taxon>Desulfobacteria</taxon>
        <taxon>Desulfobacterales</taxon>
        <taxon>Desulfococcaceae</taxon>
        <taxon>Desulfonema</taxon>
    </lineage>
</organism>
<keyword evidence="2" id="KW-1185">Reference proteome</keyword>
<name>A0A975GJS0_9BACT</name>
<dbReference type="RefSeq" id="WP_207689677.1">
    <property type="nucleotide sequence ID" value="NZ_CP061799.1"/>
</dbReference>
<reference evidence="1" key="1">
    <citation type="journal article" date="2021" name="Microb. Physiol.">
        <title>Proteogenomic Insights into the Physiology of Marine, Sulfate-Reducing, Filamentous Desulfonema limicola and Desulfonema magnum.</title>
        <authorList>
            <person name="Schnaars V."/>
            <person name="Wohlbrand L."/>
            <person name="Scheve S."/>
            <person name="Hinrichs C."/>
            <person name="Reinhardt R."/>
            <person name="Rabus R."/>
        </authorList>
    </citation>
    <scope>NUCLEOTIDE SEQUENCE</scope>
    <source>
        <strain evidence="1">5ac10</strain>
    </source>
</reference>
<accession>A0A975GJS0</accession>